<reference evidence="4 5" key="1">
    <citation type="submission" date="2019-06" db="EMBL/GenBank/DDBJ databases">
        <title>A chromosomal-level reference genome of Carpinus fangiana (Coryloideae, Betulaceae).</title>
        <authorList>
            <person name="Yang X."/>
            <person name="Wang Z."/>
            <person name="Zhang L."/>
            <person name="Hao G."/>
            <person name="Liu J."/>
            <person name="Yang Y."/>
        </authorList>
    </citation>
    <scope>NUCLEOTIDE SEQUENCE [LARGE SCALE GENOMIC DNA]</scope>
    <source>
        <strain evidence="4">Cfa_2016G</strain>
        <tissue evidence="4">Leaf</tissue>
    </source>
</reference>
<keyword evidence="2" id="KW-0472">Membrane</keyword>
<comment type="caution">
    <text evidence="4">The sequence shown here is derived from an EMBL/GenBank/DDBJ whole genome shotgun (WGS) entry which is preliminary data.</text>
</comment>
<proteinExistence type="predicted"/>
<keyword evidence="2" id="KW-0812">Transmembrane</keyword>
<gene>
    <name evidence="4" type="ORF">FH972_021628</name>
</gene>
<feature type="region of interest" description="Disordered" evidence="1">
    <location>
        <begin position="395"/>
        <end position="426"/>
    </location>
</feature>
<keyword evidence="2" id="KW-1133">Transmembrane helix</keyword>
<keyword evidence="5" id="KW-1185">Reference proteome</keyword>
<feature type="compositionally biased region" description="Basic and acidic residues" evidence="1">
    <location>
        <begin position="397"/>
        <end position="407"/>
    </location>
</feature>
<dbReference type="AlphaFoldDB" id="A0A5N6KQF6"/>
<evidence type="ECO:0000313" key="4">
    <source>
        <dbReference type="EMBL" id="KAB8337329.1"/>
    </source>
</evidence>
<feature type="signal peptide" evidence="3">
    <location>
        <begin position="1"/>
        <end position="23"/>
    </location>
</feature>
<feature type="compositionally biased region" description="Acidic residues" evidence="1">
    <location>
        <begin position="157"/>
        <end position="166"/>
    </location>
</feature>
<name>A0A5N6KQF6_9ROSI</name>
<dbReference type="Proteomes" id="UP000327013">
    <property type="component" value="Unassembled WGS sequence"/>
</dbReference>
<evidence type="ECO:0000313" key="5">
    <source>
        <dbReference type="Proteomes" id="UP000327013"/>
    </source>
</evidence>
<sequence length="641" mass="67938">MTRRALLPVVFVILVLELCPLSSTPEEPVCSSPLRLSMVSCHFTQSSKEQVGREKQGGAENALQKALRRKKLIVQFVPARAASSGAHHILHKSTQVSSVIRVDVKGERDDNVRAQAHQALEVIALSILDQVVDDQDRQEEDDRLKALEVQGHGLADDPAEDDEEGCHEERNLHGAADGNAERQVHLVLVRDDDGSDVLGCVADNGQQDKTDESFGDVCLFDNGVDAIDEEFRANGDADGDDDQGDASRDGRQCVTLLPAAILGLLLGHGVVLSLLVEEVCVRIELEVQVGAVEKEEDNGSAVRQQQHIGLGVVARNGNVKLLLVATNAAGDEAAAEDKQDVGQNAAKHARLNDADLTLAQGNNADNQLDGITKGGIHEAANGLAELCAQLFGGKGKQAGERDDGHEVQDEDGDRVPSGSSGDDAQRYKDEEDIGIVALEDLPGGLDDLHGPTHPDALILGESDDVIVVDNAAEQWGALAGVAVWARRGSTTLPILTGLAPVVLVHHRAKVCGCMVGLLLAGGRIACGQCKAGAVNGHRGGAERSSRVCRILRGKKLAWTRGEALISMLEQKRGGIGVAGKADAIMPAISAAADAVTSCSATLGLGAALFFFFRIRFPNTGASLLLPLVYRRSFFFSKSPFV</sequence>
<keyword evidence="3" id="KW-0732">Signal</keyword>
<feature type="region of interest" description="Disordered" evidence="1">
    <location>
        <begin position="149"/>
        <end position="177"/>
    </location>
</feature>
<organism evidence="4 5">
    <name type="scientific">Carpinus fangiana</name>
    <dbReference type="NCBI Taxonomy" id="176857"/>
    <lineage>
        <taxon>Eukaryota</taxon>
        <taxon>Viridiplantae</taxon>
        <taxon>Streptophyta</taxon>
        <taxon>Embryophyta</taxon>
        <taxon>Tracheophyta</taxon>
        <taxon>Spermatophyta</taxon>
        <taxon>Magnoliopsida</taxon>
        <taxon>eudicotyledons</taxon>
        <taxon>Gunneridae</taxon>
        <taxon>Pentapetalae</taxon>
        <taxon>rosids</taxon>
        <taxon>fabids</taxon>
        <taxon>Fagales</taxon>
        <taxon>Betulaceae</taxon>
        <taxon>Carpinus</taxon>
    </lineage>
</organism>
<evidence type="ECO:0000256" key="2">
    <source>
        <dbReference type="SAM" id="Phobius"/>
    </source>
</evidence>
<dbReference type="OrthoDB" id="10685277at2759"/>
<feature type="chain" id="PRO_5024384436" evidence="3">
    <location>
        <begin position="24"/>
        <end position="641"/>
    </location>
</feature>
<protein>
    <submittedName>
        <fullName evidence="4">Uncharacterized protein</fullName>
    </submittedName>
</protein>
<evidence type="ECO:0000256" key="1">
    <source>
        <dbReference type="SAM" id="MobiDB-lite"/>
    </source>
</evidence>
<accession>A0A5N6KQF6</accession>
<dbReference type="EMBL" id="VIBQ01000009">
    <property type="protein sequence ID" value="KAB8337329.1"/>
    <property type="molecule type" value="Genomic_DNA"/>
</dbReference>
<feature type="transmembrane region" description="Helical" evidence="2">
    <location>
        <begin position="594"/>
        <end position="612"/>
    </location>
</feature>
<evidence type="ECO:0000256" key="3">
    <source>
        <dbReference type="SAM" id="SignalP"/>
    </source>
</evidence>